<organism evidence="3 4">
    <name type="scientific">Stephanodiscus triporus</name>
    <dbReference type="NCBI Taxonomy" id="2934178"/>
    <lineage>
        <taxon>Eukaryota</taxon>
        <taxon>Sar</taxon>
        <taxon>Stramenopiles</taxon>
        <taxon>Ochrophyta</taxon>
        <taxon>Bacillariophyta</taxon>
        <taxon>Coscinodiscophyceae</taxon>
        <taxon>Thalassiosirophycidae</taxon>
        <taxon>Stephanodiscales</taxon>
        <taxon>Stephanodiscaceae</taxon>
        <taxon>Stephanodiscus</taxon>
    </lineage>
</organism>
<dbReference type="EMBL" id="JALLAZ020001550">
    <property type="protein sequence ID" value="KAL3773123.1"/>
    <property type="molecule type" value="Genomic_DNA"/>
</dbReference>
<feature type="compositionally biased region" description="Acidic residues" evidence="2">
    <location>
        <begin position="114"/>
        <end position="123"/>
    </location>
</feature>
<dbReference type="PANTHER" id="PTHR11102">
    <property type="entry name" value="SEL-1-LIKE PROTEIN"/>
    <property type="match status" value="1"/>
</dbReference>
<comment type="caution">
    <text evidence="3">The sequence shown here is derived from an EMBL/GenBank/DDBJ whole genome shotgun (WGS) entry which is preliminary data.</text>
</comment>
<feature type="region of interest" description="Disordered" evidence="2">
    <location>
        <begin position="928"/>
        <end position="956"/>
    </location>
</feature>
<name>A0ABD3NCP5_9STRA</name>
<dbReference type="PANTHER" id="PTHR11102:SF147">
    <property type="entry name" value="SEL1L ADAPTOR SUBUNIT OF ERAD E3 UBIQUITIN LIGASE"/>
    <property type="match status" value="1"/>
</dbReference>
<keyword evidence="4" id="KW-1185">Reference proteome</keyword>
<dbReference type="AlphaFoldDB" id="A0ABD3NCP5"/>
<dbReference type="Pfam" id="PF08238">
    <property type="entry name" value="Sel1"/>
    <property type="match status" value="5"/>
</dbReference>
<dbReference type="InterPro" id="IPR050767">
    <property type="entry name" value="Sel1_AlgK"/>
</dbReference>
<feature type="region of interest" description="Disordered" evidence="2">
    <location>
        <begin position="1"/>
        <end position="128"/>
    </location>
</feature>
<dbReference type="Gene3D" id="1.25.40.10">
    <property type="entry name" value="Tetratricopeptide repeat domain"/>
    <property type="match status" value="3"/>
</dbReference>
<feature type="compositionally biased region" description="Acidic residues" evidence="2">
    <location>
        <begin position="1"/>
        <end position="10"/>
    </location>
</feature>
<feature type="compositionally biased region" description="Basic and acidic residues" evidence="2">
    <location>
        <begin position="46"/>
        <end position="78"/>
    </location>
</feature>
<reference evidence="3 4" key="1">
    <citation type="submission" date="2024-10" db="EMBL/GenBank/DDBJ databases">
        <title>Updated reference genomes for cyclostephanoid diatoms.</title>
        <authorList>
            <person name="Roberts W.R."/>
            <person name="Alverson A.J."/>
        </authorList>
    </citation>
    <scope>NUCLEOTIDE SEQUENCE [LARGE SCALE GENOMIC DNA]</scope>
    <source>
        <strain evidence="3 4">AJA276-08</strain>
    </source>
</reference>
<gene>
    <name evidence="3" type="ORF">ACHAW5_007996</name>
</gene>
<proteinExistence type="inferred from homology"/>
<evidence type="ECO:0000313" key="4">
    <source>
        <dbReference type="Proteomes" id="UP001530315"/>
    </source>
</evidence>
<dbReference type="SUPFAM" id="SSF81901">
    <property type="entry name" value="HCP-like"/>
    <property type="match status" value="2"/>
</dbReference>
<dbReference type="InterPro" id="IPR006597">
    <property type="entry name" value="Sel1-like"/>
</dbReference>
<dbReference type="Proteomes" id="UP001530315">
    <property type="component" value="Unassembled WGS sequence"/>
</dbReference>
<evidence type="ECO:0000256" key="1">
    <source>
        <dbReference type="ARBA" id="ARBA00038101"/>
    </source>
</evidence>
<evidence type="ECO:0000313" key="3">
    <source>
        <dbReference type="EMBL" id="KAL3773123.1"/>
    </source>
</evidence>
<comment type="similarity">
    <text evidence="1">Belongs to the sel-1 family.</text>
</comment>
<protein>
    <submittedName>
        <fullName evidence="3">Uncharacterized protein</fullName>
    </submittedName>
</protein>
<dbReference type="InterPro" id="IPR011990">
    <property type="entry name" value="TPR-like_helical_dom_sf"/>
</dbReference>
<sequence length="1054" mass="115439">MLSSDFDDSIDGGNALPHDVRGGEYGAAVVDGGSTTTTTTTRRRGEKFVRPDDYYGYRDGEGTDDYYDRDSDDFDRRRGVGGGRRRGGEGGRSRRRSRMARRLVVASGAVPGEEKDEEKEEEGGGVPPPFLEILTEYVLDTIDGLFRRARDALGVVVALSSSSSSAPREEDQFSWSDTRAGRGLLAAELGHPEAQRMVANSLASGILPLSDHSLMTRLAEWRYRRYRDERVGEGDDYDDYVYDIGNRTSILLRSTVEVADDFSSSSSYPPGAGRGGGGRGRRDEERRELEARRRGEQLSRAVVLWHLSAMSGNVESAMALGYRHFYSAMGGSGAGGFGSGAGRLFAALNDDTAISQGYHPGHGGAIGGTAAAAGGGGGGGGAGHYGVLGTCPTALAYYEAAANGIMDELENGPTKGKVNPPIDGHRLAEIYTIGGASVALEAHNKPDEIEEALQYYRMLASRNRSPEPDLTAAVTIANFYYYGYRGVRQDLRLALKYYEICGDYNHWEGGGLAGLMHVWGIGMTPEERDLDKALTYFRRGTPGGLNGCIDRLQKKKRQGSAGNKDGEVVLCDRHSINGMGLLHLLGVEGLIERDVDMARKWFETGKDMGDPDSTYNYAMLRLGWMVTELKDIPVNVTADEVSAGKPSRGGLYEVDRHSYMTYRSTSVSKGDPKNYNGPLPSDIISAVQSLQQAASKGHLQAKHKLGMLHATGVVVPKQYGSPTKAVTQSCASALRYFKGIADSGHTVSRRNRAAWKQYNAGDYESSLRNYLASAETGSEIGQVNAAFLLEQGHCLGMTRTACIHASIRLWRAAARQGNLEACLRVGDFFFYGRMMTSRGGGGRSMSASPPPKSKMYGGGEHAATLYDREEYLSSLEAQAIYFIPGPYRWTRYVLYPEELFVLMNEWLSKSFRNLWRYVSDKLSGGPIEDEKTDMSTAQDVCPENAGGTCSPEWDRNEDNASFDKEELYEHMAIAAQYYRKAAEEHNSARANFNLGFMHEWGLGLSQDFPLAKRHYDLAGEGYSNKAAAIALFAMNIHQKAVKFAMYLERHVEEN</sequence>
<accession>A0ABD3NCP5</accession>
<evidence type="ECO:0000256" key="2">
    <source>
        <dbReference type="SAM" id="MobiDB-lite"/>
    </source>
</evidence>
<feature type="compositionally biased region" description="Basic and acidic residues" evidence="2">
    <location>
        <begin position="280"/>
        <end position="293"/>
    </location>
</feature>
<dbReference type="SMART" id="SM00671">
    <property type="entry name" value="SEL1"/>
    <property type="match status" value="4"/>
</dbReference>
<feature type="region of interest" description="Disordered" evidence="2">
    <location>
        <begin position="261"/>
        <end position="293"/>
    </location>
</feature>